<gene>
    <name evidence="1" type="ORF">OCBIM_22030970mg</name>
</gene>
<name>A0A0L8I719_OCTBM</name>
<reference evidence="1" key="1">
    <citation type="submission" date="2015-07" db="EMBL/GenBank/DDBJ databases">
        <title>MeaNS - Measles Nucleotide Surveillance Program.</title>
        <authorList>
            <person name="Tran T."/>
            <person name="Druce J."/>
        </authorList>
    </citation>
    <scope>NUCLEOTIDE SEQUENCE</scope>
    <source>
        <strain evidence="1">UCB-OBI-ISO-001</strain>
        <tissue evidence="1">Gonad</tissue>
    </source>
</reference>
<accession>A0A0L8I719</accession>
<protein>
    <submittedName>
        <fullName evidence="1">Uncharacterized protein</fullName>
    </submittedName>
</protein>
<proteinExistence type="predicted"/>
<dbReference type="AlphaFoldDB" id="A0A0L8I719"/>
<organism evidence="1">
    <name type="scientific">Octopus bimaculoides</name>
    <name type="common">California two-spotted octopus</name>
    <dbReference type="NCBI Taxonomy" id="37653"/>
    <lineage>
        <taxon>Eukaryota</taxon>
        <taxon>Metazoa</taxon>
        <taxon>Spiralia</taxon>
        <taxon>Lophotrochozoa</taxon>
        <taxon>Mollusca</taxon>
        <taxon>Cephalopoda</taxon>
        <taxon>Coleoidea</taxon>
        <taxon>Octopodiformes</taxon>
        <taxon>Octopoda</taxon>
        <taxon>Incirrata</taxon>
        <taxon>Octopodidae</taxon>
        <taxon>Octopus</taxon>
    </lineage>
</organism>
<sequence>MKGLMYQWMEKVLYEYVIFCFKIKREMNTTNLRKTLNGKSEEIQQEVYVITKS</sequence>
<dbReference type="EMBL" id="KQ416379">
    <property type="protein sequence ID" value="KOF97189.1"/>
    <property type="molecule type" value="Genomic_DNA"/>
</dbReference>
<evidence type="ECO:0000313" key="1">
    <source>
        <dbReference type="EMBL" id="KOF97189.1"/>
    </source>
</evidence>